<dbReference type="Proteomes" id="UP000002296">
    <property type="component" value="Unassembled WGS sequence"/>
</dbReference>
<keyword evidence="1" id="KW-0808">Transferase</keyword>
<dbReference type="GeneID" id="3534316"/>
<dbReference type="InParanoid" id="Q4CRL7"/>
<dbReference type="AlphaFoldDB" id="Q4CRL7"/>
<dbReference type="GO" id="GO:0016301">
    <property type="term" value="F:kinase activity"/>
    <property type="evidence" value="ECO:0007669"/>
    <property type="project" value="UniProtKB-KW"/>
</dbReference>
<sequence>TAIDAALTQDEKRANANDFNDEAFFDTDPSKFMLDGQTLILPNVQATDPLMHRIESLRLFLENKLGESALIASYRQMNNIAVDDDEAMQRVADMLPEEHQRFIPLIAQLIVCEDAFNRHLLQ</sequence>
<evidence type="ECO:0000313" key="2">
    <source>
        <dbReference type="Proteomes" id="UP000002296"/>
    </source>
</evidence>
<dbReference type="PaxDb" id="353153-Q4CRL7"/>
<comment type="caution">
    <text evidence="1">The sequence shown here is derived from an EMBL/GenBank/DDBJ whole genome shotgun (WGS) entry which is preliminary data.</text>
</comment>
<dbReference type="RefSeq" id="XP_804772.1">
    <property type="nucleotide sequence ID" value="XM_799679.1"/>
</dbReference>
<gene>
    <name evidence="1" type="ORF">Tc00.1047053511141.30</name>
</gene>
<protein>
    <submittedName>
        <fullName evidence="1">Protein kinase, putative</fullName>
    </submittedName>
</protein>
<reference evidence="1 2" key="1">
    <citation type="journal article" date="2005" name="Science">
        <title>The genome sequence of Trypanosoma cruzi, etiologic agent of Chagas disease.</title>
        <authorList>
            <person name="El-Sayed N.M."/>
            <person name="Myler P.J."/>
            <person name="Bartholomeu D.C."/>
            <person name="Nilsson D."/>
            <person name="Aggarwal G."/>
            <person name="Tran A.N."/>
            <person name="Ghedin E."/>
            <person name="Worthey E.A."/>
            <person name="Delcher A.L."/>
            <person name="Blandin G."/>
            <person name="Westenberger S.J."/>
            <person name="Caler E."/>
            <person name="Cerqueira G.C."/>
            <person name="Branche C."/>
            <person name="Haas B."/>
            <person name="Anupama A."/>
            <person name="Arner E."/>
            <person name="Aslund L."/>
            <person name="Attipoe P."/>
            <person name="Bontempi E."/>
            <person name="Bringaud F."/>
            <person name="Burton P."/>
            <person name="Cadag E."/>
            <person name="Campbell D.A."/>
            <person name="Carrington M."/>
            <person name="Crabtree J."/>
            <person name="Darban H."/>
            <person name="da Silveira J.F."/>
            <person name="de Jong P."/>
            <person name="Edwards K."/>
            <person name="Englund P.T."/>
            <person name="Fazelina G."/>
            <person name="Feldblyum T."/>
            <person name="Ferella M."/>
            <person name="Frasch A.C."/>
            <person name="Gull K."/>
            <person name="Horn D."/>
            <person name="Hou L."/>
            <person name="Huang Y."/>
            <person name="Kindlund E."/>
            <person name="Klingbeil M."/>
            <person name="Kluge S."/>
            <person name="Koo H."/>
            <person name="Lacerda D."/>
            <person name="Levin M.J."/>
            <person name="Lorenzi H."/>
            <person name="Louie T."/>
            <person name="Machado C.R."/>
            <person name="McCulloch R."/>
            <person name="McKenna A."/>
            <person name="Mizuno Y."/>
            <person name="Mottram J.C."/>
            <person name="Nelson S."/>
            <person name="Ochaya S."/>
            <person name="Osoegawa K."/>
            <person name="Pai G."/>
            <person name="Parsons M."/>
            <person name="Pentony M."/>
            <person name="Pettersson U."/>
            <person name="Pop M."/>
            <person name="Ramirez J.L."/>
            <person name="Rinta J."/>
            <person name="Robertson L."/>
            <person name="Salzberg S.L."/>
            <person name="Sanchez D.O."/>
            <person name="Seyler A."/>
            <person name="Sharma R."/>
            <person name="Shetty J."/>
            <person name="Simpson A.J."/>
            <person name="Sisk E."/>
            <person name="Tammi M.T."/>
            <person name="Tarleton R."/>
            <person name="Teixeira S."/>
            <person name="Van Aken S."/>
            <person name="Vogt C."/>
            <person name="Ward P.N."/>
            <person name="Wickstead B."/>
            <person name="Wortman J."/>
            <person name="White O."/>
            <person name="Fraser C.M."/>
            <person name="Stuart K.D."/>
            <person name="Andersson B."/>
        </authorList>
    </citation>
    <scope>NUCLEOTIDE SEQUENCE [LARGE SCALE GENOMIC DNA]</scope>
    <source>
        <strain evidence="1 2">CL Brener</strain>
    </source>
</reference>
<name>Q4CRL7_TRYCC</name>
<evidence type="ECO:0000313" key="1">
    <source>
        <dbReference type="EMBL" id="EAN82921.1"/>
    </source>
</evidence>
<dbReference type="KEGG" id="tcr:511141.30"/>
<proteinExistence type="predicted"/>
<feature type="non-terminal residue" evidence="1">
    <location>
        <position position="1"/>
    </location>
</feature>
<keyword evidence="2" id="KW-1185">Reference proteome</keyword>
<accession>Q4CRL7</accession>
<organism evidence="1 2">
    <name type="scientific">Trypanosoma cruzi (strain CL Brener)</name>
    <dbReference type="NCBI Taxonomy" id="353153"/>
    <lineage>
        <taxon>Eukaryota</taxon>
        <taxon>Discoba</taxon>
        <taxon>Euglenozoa</taxon>
        <taxon>Kinetoplastea</taxon>
        <taxon>Metakinetoplastina</taxon>
        <taxon>Trypanosomatida</taxon>
        <taxon>Trypanosomatidae</taxon>
        <taxon>Trypanosoma</taxon>
        <taxon>Schizotrypanum</taxon>
    </lineage>
</organism>
<dbReference type="eggNOG" id="KOG0589">
    <property type="taxonomic scope" value="Eukaryota"/>
</dbReference>
<dbReference type="EMBL" id="AAHK01002260">
    <property type="protein sequence ID" value="EAN82921.1"/>
    <property type="molecule type" value="Genomic_DNA"/>
</dbReference>
<keyword evidence="1" id="KW-0418">Kinase</keyword>